<evidence type="ECO:0000313" key="3">
    <source>
        <dbReference type="RefSeq" id="XP_057389733.1"/>
    </source>
</evidence>
<accession>A0ABM3SIR0</accession>
<proteinExistence type="predicted"/>
<feature type="compositionally biased region" description="Low complexity" evidence="1">
    <location>
        <begin position="171"/>
        <end position="198"/>
    </location>
</feature>
<reference evidence="3" key="1">
    <citation type="submission" date="2025-08" db="UniProtKB">
        <authorList>
            <consortium name="RefSeq"/>
        </authorList>
    </citation>
    <scope>IDENTIFICATION</scope>
</reference>
<feature type="compositionally biased region" description="Basic residues" evidence="1">
    <location>
        <begin position="153"/>
        <end position="163"/>
    </location>
</feature>
<feature type="region of interest" description="Disordered" evidence="1">
    <location>
        <begin position="339"/>
        <end position="390"/>
    </location>
</feature>
<dbReference type="GeneID" id="130705695"/>
<feature type="compositionally biased region" description="Basic and acidic residues" evidence="1">
    <location>
        <begin position="95"/>
        <end position="105"/>
    </location>
</feature>
<dbReference type="Proteomes" id="UP001652580">
    <property type="component" value="Chromosome 19"/>
</dbReference>
<gene>
    <name evidence="3" type="primary">LOC130705695</name>
</gene>
<feature type="compositionally biased region" description="Pro residues" evidence="1">
    <location>
        <begin position="234"/>
        <end position="244"/>
    </location>
</feature>
<feature type="region of interest" description="Disordered" evidence="1">
    <location>
        <begin position="1"/>
        <end position="51"/>
    </location>
</feature>
<feature type="compositionally biased region" description="Pro residues" evidence="1">
    <location>
        <begin position="199"/>
        <end position="208"/>
    </location>
</feature>
<feature type="compositionally biased region" description="Polar residues" evidence="1">
    <location>
        <begin position="116"/>
        <end position="126"/>
    </location>
</feature>
<feature type="compositionally biased region" description="Low complexity" evidence="1">
    <location>
        <begin position="213"/>
        <end position="223"/>
    </location>
</feature>
<keyword evidence="2" id="KW-1185">Reference proteome</keyword>
<evidence type="ECO:0000313" key="2">
    <source>
        <dbReference type="Proteomes" id="UP001652580"/>
    </source>
</evidence>
<feature type="compositionally biased region" description="Polar residues" evidence="1">
    <location>
        <begin position="36"/>
        <end position="45"/>
    </location>
</feature>
<evidence type="ECO:0000256" key="1">
    <source>
        <dbReference type="SAM" id="MobiDB-lite"/>
    </source>
</evidence>
<dbReference type="RefSeq" id="XP_057389733.1">
    <property type="nucleotide sequence ID" value="XM_057533750.1"/>
</dbReference>
<sequence>MLTAHRAQEERNLDPHTTKRREAVLSGQEGRLPGSGSASPPTSLGQVLHPVPPLRGLGVKIKRDDALHKEPGAQYRLAPSVAERKKLTQAAAPWERARLGIHTDPRSGAAVMPGAQSPQSGMTAPSQGLRGLRMAGWARAASSPTGASTSPGSRHRFRPRPAGKAREDAFARASGPARAPASGALPGAAHAHSPGAFPAAPPGAPAPPRVTGRAPTHAPPAARTRTRPPSRARLPPPRPPPRPQPGALRRAPTRPQAHAPRPRALPSPPRSRGRRAALLLLSPPSRMVAAAAAATQTLGSGGRAPRPEVTFLAASARAAPPSPSHPTSSLHLVLAALGRRARRPPSCRPPPSSMDRRPGLGPLAGDFRVSREVPPAPTPGSRACAFDSRR</sequence>
<feature type="region of interest" description="Disordered" evidence="1">
    <location>
        <begin position="88"/>
        <end position="280"/>
    </location>
</feature>
<organism evidence="2 3">
    <name type="scientific">Balaenoptera acutorostrata</name>
    <name type="common">Common minke whale</name>
    <name type="synonym">Balaena rostrata</name>
    <dbReference type="NCBI Taxonomy" id="9767"/>
    <lineage>
        <taxon>Eukaryota</taxon>
        <taxon>Metazoa</taxon>
        <taxon>Chordata</taxon>
        <taxon>Craniata</taxon>
        <taxon>Vertebrata</taxon>
        <taxon>Euteleostomi</taxon>
        <taxon>Mammalia</taxon>
        <taxon>Eutheria</taxon>
        <taxon>Laurasiatheria</taxon>
        <taxon>Artiodactyla</taxon>
        <taxon>Whippomorpha</taxon>
        <taxon>Cetacea</taxon>
        <taxon>Mysticeti</taxon>
        <taxon>Balaenopteridae</taxon>
        <taxon>Balaenoptera</taxon>
    </lineage>
</organism>
<feature type="compositionally biased region" description="Low complexity" evidence="1">
    <location>
        <begin position="138"/>
        <end position="152"/>
    </location>
</feature>
<protein>
    <submittedName>
        <fullName evidence="3">Skin secretory protein xP2-like</fullName>
    </submittedName>
</protein>
<name>A0ABM3SIR0_BALAC</name>
<feature type="compositionally biased region" description="Basic and acidic residues" evidence="1">
    <location>
        <begin position="1"/>
        <end position="23"/>
    </location>
</feature>